<evidence type="ECO:0000313" key="1">
    <source>
        <dbReference type="EMBL" id="EMY82295.1"/>
    </source>
</evidence>
<evidence type="ECO:0000313" key="2">
    <source>
        <dbReference type="Proteomes" id="UP000012317"/>
    </source>
</evidence>
<dbReference type="STRING" id="1189619.pgond44_03643"/>
<gene>
    <name evidence="1" type="ORF">pgond44_03643</name>
</gene>
<reference evidence="1 2" key="1">
    <citation type="journal article" date="2014" name="Genome Biol. Evol.">
        <title>Extensive gene acquisition in the extremely psychrophilic bacterial species Psychroflexus torquis and the link to sea-ice ecosystem specialism.</title>
        <authorList>
            <person name="Feng S."/>
            <person name="Powell S.M."/>
            <person name="Wilson R."/>
            <person name="Bowman J.P."/>
        </authorList>
    </citation>
    <scope>NUCLEOTIDE SEQUENCE [LARGE SCALE GENOMIC DNA]</scope>
    <source>
        <strain evidence="1 2">ACAM 44</strain>
    </source>
</reference>
<name>N1WTE0_9FLAO</name>
<proteinExistence type="predicted"/>
<comment type="caution">
    <text evidence="1">The sequence shown here is derived from an EMBL/GenBank/DDBJ whole genome shotgun (WGS) entry which is preliminary data.</text>
</comment>
<dbReference type="RefSeq" id="WP_003436778.1">
    <property type="nucleotide sequence ID" value="NZ_APLF01000003.1"/>
</dbReference>
<dbReference type="eggNOG" id="ENOG5031CEM">
    <property type="taxonomic scope" value="Bacteria"/>
</dbReference>
<dbReference type="Proteomes" id="UP000012317">
    <property type="component" value="Unassembled WGS sequence"/>
</dbReference>
<organism evidence="1 2">
    <name type="scientific">Psychroflexus gondwanensis ACAM 44</name>
    <dbReference type="NCBI Taxonomy" id="1189619"/>
    <lineage>
        <taxon>Bacteria</taxon>
        <taxon>Pseudomonadati</taxon>
        <taxon>Bacteroidota</taxon>
        <taxon>Flavobacteriia</taxon>
        <taxon>Flavobacteriales</taxon>
        <taxon>Flavobacteriaceae</taxon>
        <taxon>Psychroflexus</taxon>
    </lineage>
</organism>
<dbReference type="AlphaFoldDB" id="N1WTE0"/>
<sequence>MKIAILGWGSLIWSPTTLQYNKEIGWDKEGPKLPIEFSRISQDGRLTLVLDKNADNVQTFFTTSSYQKLDEAVLNLAERERCSTRKIGYYEKISGEFNPHDFLYKENIKEWMNSKDFDAAIWTNLGKKFKDEIGFSHNAENVIKYLENLPEKVKNTAEEYIRKTPGNIKTPIRQVIIDRLKWTEVQLKP</sequence>
<protein>
    <submittedName>
        <fullName evidence="1">Uncharacterized protein</fullName>
    </submittedName>
</protein>
<dbReference type="EMBL" id="APLF01000003">
    <property type="protein sequence ID" value="EMY82295.1"/>
    <property type="molecule type" value="Genomic_DNA"/>
</dbReference>
<dbReference type="PATRIC" id="fig|1189619.4.peg.767"/>
<accession>N1WTE0</accession>
<keyword evidence="2" id="KW-1185">Reference proteome</keyword>